<name>A0A080ZD66_PHYNI</name>
<comment type="caution">
    <text evidence="1">The sequence shown here is derived from an EMBL/GenBank/DDBJ whole genome shotgun (WGS) entry which is preliminary data.</text>
</comment>
<protein>
    <submittedName>
        <fullName evidence="1">Uncharacterized protein</fullName>
    </submittedName>
</protein>
<reference evidence="1 2" key="1">
    <citation type="submission" date="2013-11" db="EMBL/GenBank/DDBJ databases">
        <title>The Genome Sequence of Phytophthora parasitica P1976.</title>
        <authorList>
            <consortium name="The Broad Institute Genomics Platform"/>
            <person name="Russ C."/>
            <person name="Tyler B."/>
            <person name="Panabieres F."/>
            <person name="Shan W."/>
            <person name="Tripathy S."/>
            <person name="Grunwald N."/>
            <person name="Machado M."/>
            <person name="Johnson C.S."/>
            <person name="Walker B."/>
            <person name="Young S."/>
            <person name="Zeng Q."/>
            <person name="Gargeya S."/>
            <person name="Fitzgerald M."/>
            <person name="Haas B."/>
            <person name="Abouelleil A."/>
            <person name="Allen A.W."/>
            <person name="Alvarado L."/>
            <person name="Arachchi H.M."/>
            <person name="Berlin A.M."/>
            <person name="Chapman S.B."/>
            <person name="Gainer-Dewar J."/>
            <person name="Goldberg J."/>
            <person name="Griggs A."/>
            <person name="Gujja S."/>
            <person name="Hansen M."/>
            <person name="Howarth C."/>
            <person name="Imamovic A."/>
            <person name="Ireland A."/>
            <person name="Larimer J."/>
            <person name="McCowan C."/>
            <person name="Murphy C."/>
            <person name="Pearson M."/>
            <person name="Poon T.W."/>
            <person name="Priest M."/>
            <person name="Roberts A."/>
            <person name="Saif S."/>
            <person name="Shea T."/>
            <person name="Sisk P."/>
            <person name="Sykes S."/>
            <person name="Wortman J."/>
            <person name="Nusbaum C."/>
            <person name="Birren B."/>
        </authorList>
    </citation>
    <scope>NUCLEOTIDE SEQUENCE [LARGE SCALE GENOMIC DNA]</scope>
    <source>
        <strain evidence="1 2">P1976</strain>
    </source>
</reference>
<sequence>MSLIQQPQQARANEQEETTIISVPDIRQRVGRAGTVRGVFRLNGKSSFSRGVHLILIDACSLVDFRTASSTLSTLTHASQQRFTFRVTVWSRNLDDARFVVGNLLQLRAIEKVDLWNGVLCGSCHCEDIDVIDDTHLIGLGMQENAAAP</sequence>
<evidence type="ECO:0000313" key="2">
    <source>
        <dbReference type="Proteomes" id="UP000028582"/>
    </source>
</evidence>
<dbReference type="EMBL" id="ANJA01003259">
    <property type="protein sequence ID" value="ETO64577.1"/>
    <property type="molecule type" value="Genomic_DNA"/>
</dbReference>
<dbReference type="Proteomes" id="UP000028582">
    <property type="component" value="Unassembled WGS sequence"/>
</dbReference>
<dbReference type="AlphaFoldDB" id="A0A080ZD66"/>
<gene>
    <name evidence="1" type="ORF">F444_17884</name>
</gene>
<organism evidence="1 2">
    <name type="scientific">Phytophthora nicotianae P1976</name>
    <dbReference type="NCBI Taxonomy" id="1317066"/>
    <lineage>
        <taxon>Eukaryota</taxon>
        <taxon>Sar</taxon>
        <taxon>Stramenopiles</taxon>
        <taxon>Oomycota</taxon>
        <taxon>Peronosporomycetes</taxon>
        <taxon>Peronosporales</taxon>
        <taxon>Peronosporaceae</taxon>
        <taxon>Phytophthora</taxon>
    </lineage>
</organism>
<accession>A0A080ZD66</accession>
<evidence type="ECO:0000313" key="1">
    <source>
        <dbReference type="EMBL" id="ETO64577.1"/>
    </source>
</evidence>
<proteinExistence type="predicted"/>